<organism evidence="2 3">
    <name type="scientific">Parashewanella spongiae</name>
    <dbReference type="NCBI Taxonomy" id="342950"/>
    <lineage>
        <taxon>Bacteria</taxon>
        <taxon>Pseudomonadati</taxon>
        <taxon>Pseudomonadota</taxon>
        <taxon>Gammaproteobacteria</taxon>
        <taxon>Alteromonadales</taxon>
        <taxon>Shewanellaceae</taxon>
        <taxon>Parashewanella</taxon>
    </lineage>
</organism>
<dbReference type="PANTHER" id="PTHR46128:SF329">
    <property type="entry name" value="MITOCHONDRIAL GROUP I INTRON SPLICING FACTOR DMR1"/>
    <property type="match status" value="1"/>
</dbReference>
<feature type="compositionally biased region" description="Polar residues" evidence="1">
    <location>
        <begin position="101"/>
        <end position="120"/>
    </location>
</feature>
<name>A0A3A6TBH8_9GAMM</name>
<dbReference type="EMBL" id="QYYH01000208">
    <property type="protein sequence ID" value="RJY04874.1"/>
    <property type="molecule type" value="Genomic_DNA"/>
</dbReference>
<comment type="caution">
    <text evidence="2">The sequence shown here is derived from an EMBL/GenBank/DDBJ whole genome shotgun (WGS) entry which is preliminary data.</text>
</comment>
<dbReference type="PANTHER" id="PTHR46128">
    <property type="entry name" value="MITOCHONDRIAL GROUP I INTRON SPLICING FACTOR CCM1"/>
    <property type="match status" value="1"/>
</dbReference>
<accession>A0A3A6TBH8</accession>
<dbReference type="Proteomes" id="UP000273022">
    <property type="component" value="Unassembled WGS sequence"/>
</dbReference>
<dbReference type="Pfam" id="PF13812">
    <property type="entry name" value="PPR_3"/>
    <property type="match status" value="2"/>
</dbReference>
<feature type="region of interest" description="Disordered" evidence="1">
    <location>
        <begin position="98"/>
        <end position="120"/>
    </location>
</feature>
<dbReference type="InterPro" id="IPR011990">
    <property type="entry name" value="TPR-like_helical_dom_sf"/>
</dbReference>
<dbReference type="InterPro" id="IPR002885">
    <property type="entry name" value="PPR_rpt"/>
</dbReference>
<evidence type="ECO:0000313" key="3">
    <source>
        <dbReference type="Proteomes" id="UP000273022"/>
    </source>
</evidence>
<evidence type="ECO:0000256" key="1">
    <source>
        <dbReference type="SAM" id="MobiDB-lite"/>
    </source>
</evidence>
<evidence type="ECO:0000313" key="2">
    <source>
        <dbReference type="EMBL" id="RJY04874.1"/>
    </source>
</evidence>
<dbReference type="Pfam" id="PF01535">
    <property type="entry name" value="PPR"/>
    <property type="match status" value="4"/>
</dbReference>
<keyword evidence="3" id="KW-1185">Reference proteome</keyword>
<sequence>MATVRTSAEQQSIYRFMLKSLQEYPSEAVSYLNFEVSKFDGDEYLQECYQLLSKTDRQKLYDFFNNKSSSTRSNSRTREAHYCEKPSNAYRRFATEHRSITPKSSTQHPKQIQQSPSSPNSFFTQTNELIHSWKLKQKTKNQLGIELNTLIGGCTKLSQLIEIIHSLKNDKRVMETSWDIRLIHKLLHKSAEFSDSHSSNFDGIFSDLTRFKSSYESKTCILLLKLIKLNLNFSDGKVLVLGNSAEASIMLQWGIKPNVAIYNAFITVCAKTGHFDSAWQLVCGNKPVMAPHLPLKADSITCINLLTACAEMKHYAEAKSLVLGDTATASLMQQWGIEPNTAIYNAFITVCAKTGQFDSAWRLVCGNKPVMAPHLPLKANKITCLNLLTACAEMERYAEAKSLVLGYGDTATDSLTQQWAIKPDVSIYNSFIKVCAKTGQFDSAWQLVCSDKPVMAPHLSLNANKITCMNLLTACAEARHYAEAKSLVLGDTDTASLMQQWDIKPDVAIYNAFITVCAKTGQFDSAWQLVCGDKPVMSPNLSLKANQITCMNLLTACAEMERYAEAKSLVLGDGNTAIATASLMQHWGIEPNAAIYSAFITVCAKTGQFDSAWQLVCGDKPVMAPHWSLKANKVTCLNLLTACAEARRYAEAKLLVLGDSDTATASLMQQWDIKPHVDVYNAFITVCAKTGQFDSAWQLVCGDKPVMAPHLPLKEDSITCMNLLAACAEAGRYAEAKSLVLGYGDTASLMQQWGIKSDVAIYSAFITVCAKTGQFDSAWQLVCGDKPVMAPHLPLKVDSITCLNLLTACAEAGRYAEAKSLVLGDGDKTTASLMRQWGIKPDVAIYSVFITVCAKTGQFDSAWQLVCGDKPVMAPHLPLKVDSITCINLLMACAEAGRYAEAKSLVFGDGNTATASLMQHWGIKPNAAIYNAFITVCAKTGQFDSAWQLVCGDKPVMAPNLSLKACQITCLNLLTACAETGRYAEAKSLVLDDGDAGTASLMQQWGIKPDVAIYNAFIKVCIKAKEFDTEIWYLEKLMSKCEMSTPSQIHAQLAPLEKDNFASMIDKGITQGVYRKNVGLMNHCIDLHMDKIFEEHSGNDTHIQGVPLAFAKLLFCYHKKSNETNITSIITGYHGNNTLKNGMISFLKDEFGLEFIEDKFNSGKIVLSESSH</sequence>
<protein>
    <submittedName>
        <fullName evidence="2">Uncharacterized protein</fullName>
    </submittedName>
</protein>
<gene>
    <name evidence="2" type="ORF">D5R81_19090</name>
</gene>
<dbReference type="InterPro" id="IPR050872">
    <property type="entry name" value="PPR_P_subfamily"/>
</dbReference>
<dbReference type="Gene3D" id="1.25.40.10">
    <property type="entry name" value="Tetratricopeptide repeat domain"/>
    <property type="match status" value="8"/>
</dbReference>
<dbReference type="RefSeq" id="WP_121855170.1">
    <property type="nucleotide sequence ID" value="NZ_CP037952.1"/>
</dbReference>
<dbReference type="OrthoDB" id="6412288at2"/>
<reference evidence="2 3" key="1">
    <citation type="submission" date="2018-09" db="EMBL/GenBank/DDBJ databases">
        <title>Phylogeny of the Shewanellaceae, and recommendation for two new genera, Pseudoshewanella and Parashewanella.</title>
        <authorList>
            <person name="Wang G."/>
        </authorList>
    </citation>
    <scope>NUCLEOTIDE SEQUENCE [LARGE SCALE GENOMIC DNA]</scope>
    <source>
        <strain evidence="2 3">KCTC 22492</strain>
    </source>
</reference>
<dbReference type="AlphaFoldDB" id="A0A3A6TBH8"/>
<proteinExistence type="predicted"/>